<dbReference type="PANTHER" id="PTHR30136">
    <property type="entry name" value="HELIX-TURN-HELIX TRANSCRIPTIONAL REGULATOR, ICLR FAMILY"/>
    <property type="match status" value="1"/>
</dbReference>
<dbReference type="SMART" id="SM00346">
    <property type="entry name" value="HTH_ICLR"/>
    <property type="match status" value="1"/>
</dbReference>
<feature type="domain" description="HTH iclR-type" evidence="4">
    <location>
        <begin position="6"/>
        <end position="67"/>
    </location>
</feature>
<dbReference type="EMBL" id="JACHEJ010000005">
    <property type="protein sequence ID" value="MBB6180332.1"/>
    <property type="molecule type" value="Genomic_DNA"/>
</dbReference>
<feature type="domain" description="IclR-ED" evidence="5">
    <location>
        <begin position="68"/>
        <end position="249"/>
    </location>
</feature>
<protein>
    <submittedName>
        <fullName evidence="6">DNA-binding IclR family transcriptional regulator</fullName>
    </submittedName>
</protein>
<keyword evidence="3" id="KW-0804">Transcription</keyword>
<name>A0A7X0DD12_9HYPH</name>
<comment type="caution">
    <text evidence="6">The sequence shown here is derived from an EMBL/GenBank/DDBJ whole genome shotgun (WGS) entry which is preliminary data.</text>
</comment>
<dbReference type="InterPro" id="IPR036388">
    <property type="entry name" value="WH-like_DNA-bd_sf"/>
</dbReference>
<reference evidence="6 7" key="1">
    <citation type="submission" date="2020-08" db="EMBL/GenBank/DDBJ databases">
        <title>Genomic Encyclopedia of Type Strains, Phase IV (KMG-IV): sequencing the most valuable type-strain genomes for metagenomic binning, comparative biology and taxonomic classification.</title>
        <authorList>
            <person name="Goeker M."/>
        </authorList>
    </citation>
    <scope>NUCLEOTIDE SEQUENCE [LARGE SCALE GENOMIC DNA]</scope>
    <source>
        <strain evidence="6 7">DSM 102134</strain>
    </source>
</reference>
<proteinExistence type="predicted"/>
<dbReference type="InterPro" id="IPR014757">
    <property type="entry name" value="Tscrpt_reg_IclR_C"/>
</dbReference>
<dbReference type="PROSITE" id="PS51077">
    <property type="entry name" value="HTH_ICLR"/>
    <property type="match status" value="1"/>
</dbReference>
<evidence type="ECO:0000256" key="1">
    <source>
        <dbReference type="ARBA" id="ARBA00023015"/>
    </source>
</evidence>
<gene>
    <name evidence="6" type="ORF">HNQ75_002311</name>
</gene>
<dbReference type="GO" id="GO:0003677">
    <property type="term" value="F:DNA binding"/>
    <property type="evidence" value="ECO:0007669"/>
    <property type="project" value="UniProtKB-KW"/>
</dbReference>
<dbReference type="RefSeq" id="WP_077548417.1">
    <property type="nucleotide sequence ID" value="NZ_JACHEJ010000005.1"/>
</dbReference>
<organism evidence="6 7">
    <name type="scientific">Pseudorhizobium flavum</name>
    <dbReference type="NCBI Taxonomy" id="1335061"/>
    <lineage>
        <taxon>Bacteria</taxon>
        <taxon>Pseudomonadati</taxon>
        <taxon>Pseudomonadota</taxon>
        <taxon>Alphaproteobacteria</taxon>
        <taxon>Hyphomicrobiales</taxon>
        <taxon>Rhizobiaceae</taxon>
        <taxon>Rhizobium/Agrobacterium group</taxon>
        <taxon>Pseudorhizobium</taxon>
    </lineage>
</organism>
<evidence type="ECO:0000259" key="5">
    <source>
        <dbReference type="PROSITE" id="PS51078"/>
    </source>
</evidence>
<dbReference type="InterPro" id="IPR036390">
    <property type="entry name" value="WH_DNA-bd_sf"/>
</dbReference>
<dbReference type="InterPro" id="IPR050707">
    <property type="entry name" value="HTH_MetabolicPath_Reg"/>
</dbReference>
<dbReference type="Gene3D" id="3.30.450.40">
    <property type="match status" value="1"/>
</dbReference>
<dbReference type="Proteomes" id="UP000535501">
    <property type="component" value="Unassembled WGS sequence"/>
</dbReference>
<keyword evidence="2 6" id="KW-0238">DNA-binding</keyword>
<evidence type="ECO:0000256" key="3">
    <source>
        <dbReference type="ARBA" id="ARBA00023163"/>
    </source>
</evidence>
<dbReference type="AlphaFoldDB" id="A0A7X0DD12"/>
<evidence type="ECO:0000313" key="7">
    <source>
        <dbReference type="Proteomes" id="UP000535501"/>
    </source>
</evidence>
<accession>A0A7X0DD12</accession>
<keyword evidence="1" id="KW-0805">Transcription regulation</keyword>
<dbReference type="SUPFAM" id="SSF55781">
    <property type="entry name" value="GAF domain-like"/>
    <property type="match status" value="1"/>
</dbReference>
<dbReference type="Gene3D" id="1.10.10.10">
    <property type="entry name" value="Winged helix-like DNA-binding domain superfamily/Winged helix DNA-binding domain"/>
    <property type="match status" value="1"/>
</dbReference>
<dbReference type="Pfam" id="PF09339">
    <property type="entry name" value="HTH_IclR"/>
    <property type="match status" value="1"/>
</dbReference>
<dbReference type="PANTHER" id="PTHR30136:SF35">
    <property type="entry name" value="HTH-TYPE TRANSCRIPTIONAL REGULATOR RV1719"/>
    <property type="match status" value="1"/>
</dbReference>
<dbReference type="PROSITE" id="PS51078">
    <property type="entry name" value="ICLR_ED"/>
    <property type="match status" value="1"/>
</dbReference>
<evidence type="ECO:0000256" key="2">
    <source>
        <dbReference type="ARBA" id="ARBA00023125"/>
    </source>
</evidence>
<evidence type="ECO:0000259" key="4">
    <source>
        <dbReference type="PROSITE" id="PS51077"/>
    </source>
</evidence>
<dbReference type="SUPFAM" id="SSF46785">
    <property type="entry name" value="Winged helix' DNA-binding domain"/>
    <property type="match status" value="1"/>
</dbReference>
<dbReference type="Pfam" id="PF01614">
    <property type="entry name" value="IclR_C"/>
    <property type="match status" value="1"/>
</dbReference>
<dbReference type="GO" id="GO:0045892">
    <property type="term" value="P:negative regulation of DNA-templated transcription"/>
    <property type="evidence" value="ECO:0007669"/>
    <property type="project" value="TreeGrafter"/>
</dbReference>
<dbReference type="InterPro" id="IPR029016">
    <property type="entry name" value="GAF-like_dom_sf"/>
</dbReference>
<sequence>MSTPLNNSILKAVSILDLFDDKRQELTARDVAELGDMNGITAHRLLRTLAEAGLLTSPRKGLYRLGSKLIDYGERAKSFSRLAAQIQPFLNGLAAETKEGAMATTFDGSVITCIAAAHSDQTFSFNARVGTRMEAYATANGKLWLAMSEPTMLKSYLNATDLTPLSADTVSDPDVLSQELETIRRQGFATNYGERETGLSAIAVPVKTAAGHMVAGISIFGPSARLTADRLASLLPLLQSTADKIRQVL</sequence>
<dbReference type="InterPro" id="IPR005471">
    <property type="entry name" value="Tscrpt_reg_IclR_N"/>
</dbReference>
<dbReference type="GO" id="GO:0003700">
    <property type="term" value="F:DNA-binding transcription factor activity"/>
    <property type="evidence" value="ECO:0007669"/>
    <property type="project" value="TreeGrafter"/>
</dbReference>
<evidence type="ECO:0000313" key="6">
    <source>
        <dbReference type="EMBL" id="MBB6180332.1"/>
    </source>
</evidence>
<keyword evidence="7" id="KW-1185">Reference proteome</keyword>